<keyword evidence="3" id="KW-0812">Transmembrane</keyword>
<evidence type="ECO:0000313" key="5">
    <source>
        <dbReference type="Proteomes" id="UP000694845"/>
    </source>
</evidence>
<dbReference type="GeneID" id="110989229"/>
<dbReference type="RefSeq" id="XP_022109153.1">
    <property type="nucleotide sequence ID" value="XM_022253461.1"/>
</dbReference>
<organism evidence="5 6">
    <name type="scientific">Acanthaster planci</name>
    <name type="common">Crown-of-thorns starfish</name>
    <dbReference type="NCBI Taxonomy" id="133434"/>
    <lineage>
        <taxon>Eukaryota</taxon>
        <taxon>Metazoa</taxon>
        <taxon>Echinodermata</taxon>
        <taxon>Eleutherozoa</taxon>
        <taxon>Asterozoa</taxon>
        <taxon>Asteroidea</taxon>
        <taxon>Valvatacea</taxon>
        <taxon>Valvatida</taxon>
        <taxon>Acanthasteridae</taxon>
        <taxon>Acanthaster</taxon>
    </lineage>
</organism>
<dbReference type="Proteomes" id="UP000694845">
    <property type="component" value="Unplaced"/>
</dbReference>
<dbReference type="InterPro" id="IPR050111">
    <property type="entry name" value="C-type_lectin/snaclec_domain"/>
</dbReference>
<dbReference type="OMA" id="YSNICAY"/>
<sequence>MGQFQWLDGWPVQYTNWAKGYPIGSNDVLNDCVIMTHEGWRNVNCYSNAHPTVCKITTAPQPPPPDPPSGDCRKGWVAVDDRCFFFDTQNTEVSYLEALIMCQQRGANVFPASSLSSEVNTFLQSNARAVLDVNSIWLGLSYQDGEFQWNDGSLYSYTNWASEHPTLPIESNACVQLSTEGSGQWRNIDCFIKAGYVCVAPYDNPPSTMEAPKTTSSKKPTTSSKPIPPEPYTLSMEAIIGISVGCGAVLLIILMSACCYFREKSHMKQKMYAKERQNQYKQEI</sequence>
<gene>
    <name evidence="6" type="primary">LOC110989229</name>
</gene>
<keyword evidence="1" id="KW-1015">Disulfide bond</keyword>
<dbReference type="SMART" id="SM00034">
    <property type="entry name" value="CLECT"/>
    <property type="match status" value="1"/>
</dbReference>
<dbReference type="Gene3D" id="3.10.100.10">
    <property type="entry name" value="Mannose-Binding Protein A, subunit A"/>
    <property type="match status" value="2"/>
</dbReference>
<evidence type="ECO:0000259" key="4">
    <source>
        <dbReference type="PROSITE" id="PS50041"/>
    </source>
</evidence>
<dbReference type="InterPro" id="IPR016187">
    <property type="entry name" value="CTDL_fold"/>
</dbReference>
<keyword evidence="5" id="KW-1185">Reference proteome</keyword>
<evidence type="ECO:0000313" key="6">
    <source>
        <dbReference type="RefSeq" id="XP_022109153.1"/>
    </source>
</evidence>
<feature type="region of interest" description="Disordered" evidence="2">
    <location>
        <begin position="207"/>
        <end position="228"/>
    </location>
</feature>
<dbReference type="PANTHER" id="PTHR22803">
    <property type="entry name" value="MANNOSE, PHOSPHOLIPASE, LECTIN RECEPTOR RELATED"/>
    <property type="match status" value="1"/>
</dbReference>
<dbReference type="Pfam" id="PF00059">
    <property type="entry name" value="Lectin_C"/>
    <property type="match status" value="1"/>
</dbReference>
<feature type="domain" description="C-type lectin" evidence="4">
    <location>
        <begin position="79"/>
        <end position="199"/>
    </location>
</feature>
<dbReference type="SUPFAM" id="SSF56436">
    <property type="entry name" value="C-type lectin-like"/>
    <property type="match status" value="2"/>
</dbReference>
<evidence type="ECO:0000256" key="2">
    <source>
        <dbReference type="SAM" id="MobiDB-lite"/>
    </source>
</evidence>
<evidence type="ECO:0000256" key="1">
    <source>
        <dbReference type="ARBA" id="ARBA00023157"/>
    </source>
</evidence>
<dbReference type="PROSITE" id="PS50041">
    <property type="entry name" value="C_TYPE_LECTIN_2"/>
    <property type="match status" value="2"/>
</dbReference>
<dbReference type="OrthoDB" id="7357196at2759"/>
<feature type="compositionally biased region" description="Low complexity" evidence="2">
    <location>
        <begin position="212"/>
        <end position="225"/>
    </location>
</feature>
<keyword evidence="3" id="KW-0472">Membrane</keyword>
<dbReference type="AlphaFoldDB" id="A0A8B7ZUB6"/>
<accession>A0A8B7ZUB6</accession>
<proteinExistence type="predicted"/>
<keyword evidence="3" id="KW-1133">Transmembrane helix</keyword>
<name>A0A8B7ZUB6_ACAPL</name>
<evidence type="ECO:0000256" key="3">
    <source>
        <dbReference type="SAM" id="Phobius"/>
    </source>
</evidence>
<dbReference type="KEGG" id="aplc:110989229"/>
<reference evidence="6" key="1">
    <citation type="submission" date="2025-08" db="UniProtKB">
        <authorList>
            <consortium name="RefSeq"/>
        </authorList>
    </citation>
    <scope>IDENTIFICATION</scope>
</reference>
<dbReference type="InterPro" id="IPR018378">
    <property type="entry name" value="C-type_lectin_CS"/>
</dbReference>
<dbReference type="InterPro" id="IPR001304">
    <property type="entry name" value="C-type_lectin-like"/>
</dbReference>
<dbReference type="PROSITE" id="PS00615">
    <property type="entry name" value="C_TYPE_LECTIN_1"/>
    <property type="match status" value="2"/>
</dbReference>
<dbReference type="InterPro" id="IPR016186">
    <property type="entry name" value="C-type_lectin-like/link_sf"/>
</dbReference>
<protein>
    <submittedName>
        <fullName evidence="6">Macrophage mannose receptor 1-like</fullName>
    </submittedName>
</protein>
<feature type="domain" description="C-type lectin" evidence="4">
    <location>
        <begin position="1"/>
        <end position="45"/>
    </location>
</feature>
<dbReference type="CDD" id="cd00037">
    <property type="entry name" value="CLECT"/>
    <property type="match status" value="1"/>
</dbReference>
<feature type="transmembrane region" description="Helical" evidence="3">
    <location>
        <begin position="238"/>
        <end position="261"/>
    </location>
</feature>